<evidence type="ECO:0000313" key="3">
    <source>
        <dbReference type="Proteomes" id="UP001172102"/>
    </source>
</evidence>
<comment type="caution">
    <text evidence="2">The sequence shown here is derived from an EMBL/GenBank/DDBJ whole genome shotgun (WGS) entry which is preliminary data.</text>
</comment>
<dbReference type="Proteomes" id="UP001172102">
    <property type="component" value="Unassembled WGS sequence"/>
</dbReference>
<gene>
    <name evidence="2" type="ORF">B0H67DRAFT_188120</name>
</gene>
<evidence type="ECO:0000256" key="1">
    <source>
        <dbReference type="SAM" id="Phobius"/>
    </source>
</evidence>
<feature type="transmembrane region" description="Helical" evidence="1">
    <location>
        <begin position="70"/>
        <end position="88"/>
    </location>
</feature>
<protein>
    <submittedName>
        <fullName evidence="2">Uncharacterized protein</fullName>
    </submittedName>
</protein>
<evidence type="ECO:0000313" key="2">
    <source>
        <dbReference type="EMBL" id="KAK0720443.1"/>
    </source>
</evidence>
<reference evidence="2" key="1">
    <citation type="submission" date="2023-06" db="EMBL/GenBank/DDBJ databases">
        <title>Genome-scale phylogeny and comparative genomics of the fungal order Sordariales.</title>
        <authorList>
            <consortium name="Lawrence Berkeley National Laboratory"/>
            <person name="Hensen N."/>
            <person name="Bonometti L."/>
            <person name="Westerberg I."/>
            <person name="Brannstrom I.O."/>
            <person name="Guillou S."/>
            <person name="Cros-Aarteil S."/>
            <person name="Calhoun S."/>
            <person name="Haridas S."/>
            <person name="Kuo A."/>
            <person name="Mondo S."/>
            <person name="Pangilinan J."/>
            <person name="Riley R."/>
            <person name="Labutti K."/>
            <person name="Andreopoulos B."/>
            <person name="Lipzen A."/>
            <person name="Chen C."/>
            <person name="Yanf M."/>
            <person name="Daum C."/>
            <person name="Ng V."/>
            <person name="Clum A."/>
            <person name="Steindorff A."/>
            <person name="Ohm R."/>
            <person name="Martin F."/>
            <person name="Silar P."/>
            <person name="Natvig D."/>
            <person name="Lalanne C."/>
            <person name="Gautier V."/>
            <person name="Ament-Velasquez S.L."/>
            <person name="Kruys A."/>
            <person name="Hutchinson M.I."/>
            <person name="Powell A.J."/>
            <person name="Barry K."/>
            <person name="Miller A.N."/>
            <person name="Grigoriev I.V."/>
            <person name="Debuchy R."/>
            <person name="Gladieux P."/>
            <person name="Thoren M.H."/>
            <person name="Johannesson H."/>
        </authorList>
    </citation>
    <scope>NUCLEOTIDE SEQUENCE</scope>
    <source>
        <strain evidence="2">SMH4607-1</strain>
    </source>
</reference>
<keyword evidence="1" id="KW-0472">Membrane</keyword>
<keyword evidence="1" id="KW-1133">Transmembrane helix</keyword>
<sequence length="91" mass="10264">MPPALLLRNMPLFVVISRTNTQTYCLYLLCYYIPYIGNLSNRPSYSSPACLSLVTSSVNWQMVHRVGRRFSLFLLLGFGAAFSINHTVSTV</sequence>
<proteinExistence type="predicted"/>
<dbReference type="AlphaFoldDB" id="A0AA40AR30"/>
<accession>A0AA40AR30</accession>
<keyword evidence="1" id="KW-0812">Transmembrane</keyword>
<organism evidence="2 3">
    <name type="scientific">Lasiosphaeris hirsuta</name>
    <dbReference type="NCBI Taxonomy" id="260670"/>
    <lineage>
        <taxon>Eukaryota</taxon>
        <taxon>Fungi</taxon>
        <taxon>Dikarya</taxon>
        <taxon>Ascomycota</taxon>
        <taxon>Pezizomycotina</taxon>
        <taxon>Sordariomycetes</taxon>
        <taxon>Sordariomycetidae</taxon>
        <taxon>Sordariales</taxon>
        <taxon>Lasiosphaeriaceae</taxon>
        <taxon>Lasiosphaeris</taxon>
    </lineage>
</organism>
<dbReference type="EMBL" id="JAUKUA010000003">
    <property type="protein sequence ID" value="KAK0720443.1"/>
    <property type="molecule type" value="Genomic_DNA"/>
</dbReference>
<name>A0AA40AR30_9PEZI</name>
<keyword evidence="3" id="KW-1185">Reference proteome</keyword>